<protein>
    <submittedName>
        <fullName evidence="1">Uncharacterized protein</fullName>
    </submittedName>
</protein>
<dbReference type="AlphaFoldDB" id="A0A1G2KRC2"/>
<reference evidence="1 2" key="1">
    <citation type="journal article" date="2016" name="Nat. Commun.">
        <title>Thousands of microbial genomes shed light on interconnected biogeochemical processes in an aquifer system.</title>
        <authorList>
            <person name="Anantharaman K."/>
            <person name="Brown C.T."/>
            <person name="Hug L.A."/>
            <person name="Sharon I."/>
            <person name="Castelle C.J."/>
            <person name="Probst A.J."/>
            <person name="Thomas B.C."/>
            <person name="Singh A."/>
            <person name="Wilkins M.J."/>
            <person name="Karaoz U."/>
            <person name="Brodie E.L."/>
            <person name="Williams K.H."/>
            <person name="Hubbard S.S."/>
            <person name="Banfield J.F."/>
        </authorList>
    </citation>
    <scope>NUCLEOTIDE SEQUENCE [LARGE SCALE GENOMIC DNA]</scope>
</reference>
<comment type="caution">
    <text evidence="1">The sequence shown here is derived from an EMBL/GenBank/DDBJ whole genome shotgun (WGS) entry which is preliminary data.</text>
</comment>
<dbReference type="Proteomes" id="UP000178710">
    <property type="component" value="Unassembled WGS sequence"/>
</dbReference>
<organism evidence="1 2">
    <name type="scientific">Candidatus Sungbacteria bacterium RIFCSPHIGHO2_02_FULL_49_20</name>
    <dbReference type="NCBI Taxonomy" id="1802272"/>
    <lineage>
        <taxon>Bacteria</taxon>
        <taxon>Candidatus Sungiibacteriota</taxon>
    </lineage>
</organism>
<proteinExistence type="predicted"/>
<dbReference type="Pfam" id="PF18924">
    <property type="entry name" value="DUF5674"/>
    <property type="match status" value="1"/>
</dbReference>
<sequence length="118" mass="13017">MNASVNFPVIIRERVASNLLTSSLEIFGSMVKVVIDIERGVLALGGELHADGEALLLDNGSEQKNLWGANVYPQKSIENRIDYTSLINIRPAQGNTEMRIQDPEVCVKVKAIIEKLIL</sequence>
<accession>A0A1G2KRC2</accession>
<evidence type="ECO:0000313" key="2">
    <source>
        <dbReference type="Proteomes" id="UP000178710"/>
    </source>
</evidence>
<evidence type="ECO:0000313" key="1">
    <source>
        <dbReference type="EMBL" id="OHA01930.1"/>
    </source>
</evidence>
<gene>
    <name evidence="1" type="ORF">A3C12_00985</name>
</gene>
<dbReference type="EMBL" id="MHQK01000015">
    <property type="protein sequence ID" value="OHA01930.1"/>
    <property type="molecule type" value="Genomic_DNA"/>
</dbReference>
<dbReference type="InterPro" id="IPR043731">
    <property type="entry name" value="DUF5674"/>
</dbReference>
<name>A0A1G2KRC2_9BACT</name>